<dbReference type="GO" id="GO:0000266">
    <property type="term" value="P:mitochondrial fission"/>
    <property type="evidence" value="ECO:0007669"/>
    <property type="project" value="TreeGrafter"/>
</dbReference>
<dbReference type="OrthoDB" id="424969at2759"/>
<dbReference type="GO" id="GO:0005739">
    <property type="term" value="C:mitochondrion"/>
    <property type="evidence" value="ECO:0007669"/>
    <property type="project" value="TreeGrafter"/>
</dbReference>
<gene>
    <name evidence="4" type="ORF">KFE25_011300</name>
</gene>
<evidence type="ECO:0000313" key="5">
    <source>
        <dbReference type="Proteomes" id="UP000751190"/>
    </source>
</evidence>
<dbReference type="InterPro" id="IPR019560">
    <property type="entry name" value="Mitochondrial_18_kDa_protein"/>
</dbReference>
<dbReference type="PANTHER" id="PTHR11001">
    <property type="entry name" value="MITOCHONDRIAL FISSION PROCESS PROTEIN 1"/>
    <property type="match status" value="1"/>
</dbReference>
<organism evidence="4 5">
    <name type="scientific">Diacronema lutheri</name>
    <name type="common">Unicellular marine alga</name>
    <name type="synonym">Monochrysis lutheri</name>
    <dbReference type="NCBI Taxonomy" id="2081491"/>
    <lineage>
        <taxon>Eukaryota</taxon>
        <taxon>Haptista</taxon>
        <taxon>Haptophyta</taxon>
        <taxon>Pavlovophyceae</taxon>
        <taxon>Pavlovales</taxon>
        <taxon>Pavlovaceae</taxon>
        <taxon>Diacronema</taxon>
    </lineage>
</organism>
<evidence type="ECO:0000256" key="2">
    <source>
        <dbReference type="ARBA" id="ARBA00017835"/>
    </source>
</evidence>
<dbReference type="PANTHER" id="PTHR11001:SF2">
    <property type="entry name" value="MITOCHONDRIAL FISSION PROCESS PROTEIN 1"/>
    <property type="match status" value="1"/>
</dbReference>
<sequence length="220" mass="23451">MADHPGDPHKPTIEVIAEGQQEPYERYLGFGRSLRQVFAVSTRAVGEGARYVAYSSDVGEAFRPIVPRWAVNATYGIAIAYIVGDVGYTSYREAQKPDGNVTRATAHAATFHACASLVGPAILIHQTVHFAQSAAKRSGRFVRWGPTLTGLALIPWLPRLLDEPAEHAIGWAFDAFWPVEGGAGHHGHSGGGAHAGVEPAAESIAQLAIRGGARSTSYKT</sequence>
<evidence type="ECO:0000256" key="3">
    <source>
        <dbReference type="ARBA" id="ARBA00029631"/>
    </source>
</evidence>
<comment type="similarity">
    <text evidence="1">Belongs to the MTFP1 family.</text>
</comment>
<keyword evidence="5" id="KW-1185">Reference proteome</keyword>
<dbReference type="Pfam" id="PF10558">
    <property type="entry name" value="MTP18"/>
    <property type="match status" value="2"/>
</dbReference>
<dbReference type="OMA" id="LPFMFDH"/>
<comment type="caution">
    <text evidence="4">The sequence shown here is derived from an EMBL/GenBank/DDBJ whole genome shotgun (WGS) entry which is preliminary data.</text>
</comment>
<dbReference type="AlphaFoldDB" id="A0A8J6C4M3"/>
<reference evidence="4" key="1">
    <citation type="submission" date="2021-05" db="EMBL/GenBank/DDBJ databases">
        <title>The genome of the haptophyte Pavlova lutheri (Diacronema luteri, Pavlovales) - a model for lipid biosynthesis in eukaryotic algae.</title>
        <authorList>
            <person name="Hulatt C.J."/>
            <person name="Posewitz M.C."/>
        </authorList>
    </citation>
    <scope>NUCLEOTIDE SEQUENCE</scope>
    <source>
        <strain evidence="4">NIVA-4/92</strain>
    </source>
</reference>
<evidence type="ECO:0000313" key="4">
    <source>
        <dbReference type="EMBL" id="KAG8457445.1"/>
    </source>
</evidence>
<name>A0A8J6C4M3_DIALT</name>
<accession>A0A8J6C4M3</accession>
<dbReference type="EMBL" id="JAGTXO010000070">
    <property type="protein sequence ID" value="KAG8457445.1"/>
    <property type="molecule type" value="Genomic_DNA"/>
</dbReference>
<protein>
    <recommendedName>
        <fullName evidence="2">Mitochondrial fission process protein 1</fullName>
    </recommendedName>
    <alternativeName>
        <fullName evidence="3">Mitochondrial 18 kDa protein</fullName>
    </alternativeName>
</protein>
<evidence type="ECO:0000256" key="1">
    <source>
        <dbReference type="ARBA" id="ARBA00009224"/>
    </source>
</evidence>
<dbReference type="Proteomes" id="UP000751190">
    <property type="component" value="Unassembled WGS sequence"/>
</dbReference>
<proteinExistence type="inferred from homology"/>